<feature type="transmembrane region" description="Helical" evidence="1">
    <location>
        <begin position="42"/>
        <end position="64"/>
    </location>
</feature>
<keyword evidence="1" id="KW-0812">Transmembrane</keyword>
<dbReference type="KEGG" id="vgu:HYG85_16800"/>
<reference evidence="2 3" key="1">
    <citation type="submission" date="2020-07" db="EMBL/GenBank/DDBJ databases">
        <title>Vallitalea guaymasensis genome.</title>
        <authorList>
            <person name="Postec A."/>
        </authorList>
    </citation>
    <scope>NUCLEOTIDE SEQUENCE [LARGE SCALE GENOMIC DNA]</scope>
    <source>
        <strain evidence="2 3">Ra1766G1</strain>
    </source>
</reference>
<dbReference type="EMBL" id="CP058561">
    <property type="protein sequence ID" value="QUH30474.1"/>
    <property type="molecule type" value="Genomic_DNA"/>
</dbReference>
<evidence type="ECO:0000313" key="2">
    <source>
        <dbReference type="EMBL" id="QUH30474.1"/>
    </source>
</evidence>
<keyword evidence="1" id="KW-0472">Membrane</keyword>
<dbReference type="RefSeq" id="WP_212690638.1">
    <property type="nucleotide sequence ID" value="NZ_CAJXUH010000001.1"/>
</dbReference>
<organism evidence="2 3">
    <name type="scientific">Vallitalea guaymasensis</name>
    <dbReference type="NCBI Taxonomy" id="1185412"/>
    <lineage>
        <taxon>Bacteria</taxon>
        <taxon>Bacillati</taxon>
        <taxon>Bacillota</taxon>
        <taxon>Clostridia</taxon>
        <taxon>Lachnospirales</taxon>
        <taxon>Vallitaleaceae</taxon>
        <taxon>Vallitalea</taxon>
    </lineage>
</organism>
<proteinExistence type="predicted"/>
<evidence type="ECO:0000256" key="1">
    <source>
        <dbReference type="SAM" id="Phobius"/>
    </source>
</evidence>
<feature type="transmembrane region" description="Helical" evidence="1">
    <location>
        <begin position="194"/>
        <end position="211"/>
    </location>
</feature>
<feature type="transmembrane region" description="Helical" evidence="1">
    <location>
        <begin position="12"/>
        <end position="36"/>
    </location>
</feature>
<protein>
    <submittedName>
        <fullName evidence="2">Uncharacterized protein</fullName>
    </submittedName>
</protein>
<dbReference type="AlphaFoldDB" id="A0A8J8SD87"/>
<evidence type="ECO:0000313" key="3">
    <source>
        <dbReference type="Proteomes" id="UP000677305"/>
    </source>
</evidence>
<feature type="transmembrane region" description="Helical" evidence="1">
    <location>
        <begin position="147"/>
        <end position="164"/>
    </location>
</feature>
<gene>
    <name evidence="2" type="ORF">HYG85_16800</name>
</gene>
<sequence>MNYNDRVHRIGRITGISVLIMIILIPTVICMKYNIFPPVINLLKGIGMVCMIYIPMCAAEFATYTPMLGTSGSYLAFVTGNVTNLKIPCALMCMENVGVKPQTEEGEVIAGISIAVSAIVTVIVVFVGMLAVVPLEPVLNSAVLKPAFDNILPALFGALGAYWIQKQWKLAVTPLAIVVLVFAIFNVPAGAEGVMIPVMGVISVISARIMYNKKFVKEV</sequence>
<feature type="transmembrane region" description="Helical" evidence="1">
    <location>
        <begin position="171"/>
        <end position="188"/>
    </location>
</feature>
<dbReference type="Proteomes" id="UP000677305">
    <property type="component" value="Chromosome"/>
</dbReference>
<feature type="transmembrane region" description="Helical" evidence="1">
    <location>
        <begin position="108"/>
        <end position="135"/>
    </location>
</feature>
<name>A0A8J8SD87_9FIRM</name>
<keyword evidence="3" id="KW-1185">Reference proteome</keyword>
<accession>A0A8J8SD87</accession>
<keyword evidence="1" id="KW-1133">Transmembrane helix</keyword>